<name>A0ACB8AP31_9AGAM</name>
<evidence type="ECO:0000313" key="2">
    <source>
        <dbReference type="Proteomes" id="UP000790377"/>
    </source>
</evidence>
<organism evidence="1 2">
    <name type="scientific">Hygrophoropsis aurantiaca</name>
    <dbReference type="NCBI Taxonomy" id="72124"/>
    <lineage>
        <taxon>Eukaryota</taxon>
        <taxon>Fungi</taxon>
        <taxon>Dikarya</taxon>
        <taxon>Basidiomycota</taxon>
        <taxon>Agaricomycotina</taxon>
        <taxon>Agaricomycetes</taxon>
        <taxon>Agaricomycetidae</taxon>
        <taxon>Boletales</taxon>
        <taxon>Coniophorineae</taxon>
        <taxon>Hygrophoropsidaceae</taxon>
        <taxon>Hygrophoropsis</taxon>
    </lineage>
</organism>
<sequence>MPESSRSGFTPSHSSKSSAEHYPLTLTRHSHESDDSLRALEVSEGPMPTRGRERSISFSGFDFQRDLLPLSASLSEPDNTFGDGEKSINLIQGIGLVVGLQIGSGIFSSPGVVIANTHSVGSSLAVWLASGLLAWTGASSFAELGSSIPLNGGAQAYLAYAYGPLVSYLFAWSAIAALRPGSNAVISLIFAEYLNRLFWHVTSEQVSPDEIPQWAIKLTAVVAVIFVAILCAASRSLGTRAAVVFTTVKIAALIAITVIGLVQLVRGRASTSLTGPIFKDSSKSPSAYSLALYSGLWAFDGWDQANYVGGEMHNPERNIPRAIHMSMGIVTALFLLANISYFVVLDKVTVGLSNTVAMDFGRAVFGPIGGVIFAFMVAFSCFGALNGSVFTSARLIRAAGKEGYLPALFGRLNKSRQTPINAILLQTTLTVIFIVVGGGFRSLINFAVVASWSFYFLTVLGLVILRIKEPHLERPYKTWIITPLTFCAVALFLLCMPVFAAPLEAMAVLGFVLTGVPVYYLTNRDKLPAFLAFFSSCSSRRSPSGAGWQAVATGDEVEMHDNHS</sequence>
<comment type="caution">
    <text evidence="1">The sequence shown here is derived from an EMBL/GenBank/DDBJ whole genome shotgun (WGS) entry which is preliminary data.</text>
</comment>
<accession>A0ACB8AP31</accession>
<proteinExistence type="predicted"/>
<reference evidence="1" key="1">
    <citation type="journal article" date="2021" name="New Phytol.">
        <title>Evolutionary innovations through gain and loss of genes in the ectomycorrhizal Boletales.</title>
        <authorList>
            <person name="Wu G."/>
            <person name="Miyauchi S."/>
            <person name="Morin E."/>
            <person name="Kuo A."/>
            <person name="Drula E."/>
            <person name="Varga T."/>
            <person name="Kohler A."/>
            <person name="Feng B."/>
            <person name="Cao Y."/>
            <person name="Lipzen A."/>
            <person name="Daum C."/>
            <person name="Hundley H."/>
            <person name="Pangilinan J."/>
            <person name="Johnson J."/>
            <person name="Barry K."/>
            <person name="LaButti K."/>
            <person name="Ng V."/>
            <person name="Ahrendt S."/>
            <person name="Min B."/>
            <person name="Choi I.G."/>
            <person name="Park H."/>
            <person name="Plett J.M."/>
            <person name="Magnuson J."/>
            <person name="Spatafora J.W."/>
            <person name="Nagy L.G."/>
            <person name="Henrissat B."/>
            <person name="Grigoriev I.V."/>
            <person name="Yang Z.L."/>
            <person name="Xu J."/>
            <person name="Martin F.M."/>
        </authorList>
    </citation>
    <scope>NUCLEOTIDE SEQUENCE</scope>
    <source>
        <strain evidence="1">ATCC 28755</strain>
    </source>
</reference>
<dbReference type="EMBL" id="MU267610">
    <property type="protein sequence ID" value="KAH7914689.1"/>
    <property type="molecule type" value="Genomic_DNA"/>
</dbReference>
<keyword evidence="2" id="KW-1185">Reference proteome</keyword>
<gene>
    <name evidence="1" type="ORF">BJ138DRAFT_332693</name>
</gene>
<dbReference type="Proteomes" id="UP000790377">
    <property type="component" value="Unassembled WGS sequence"/>
</dbReference>
<evidence type="ECO:0000313" key="1">
    <source>
        <dbReference type="EMBL" id="KAH7914689.1"/>
    </source>
</evidence>
<protein>
    <submittedName>
        <fullName evidence="1">Amino acid permease-domain-containing protein</fullName>
    </submittedName>
</protein>